<keyword evidence="3" id="KW-0378">Hydrolase</keyword>
<dbReference type="InterPro" id="IPR013830">
    <property type="entry name" value="SGNH_hydro"/>
</dbReference>
<feature type="signal peptide" evidence="1">
    <location>
        <begin position="1"/>
        <end position="20"/>
    </location>
</feature>
<accession>A0ABW8XVL1</accession>
<dbReference type="RefSeq" id="WP_408081982.1">
    <property type="nucleotide sequence ID" value="NZ_JBELQA010000006.1"/>
</dbReference>
<feature type="chain" id="PRO_5046874891" evidence="1">
    <location>
        <begin position="21"/>
        <end position="284"/>
    </location>
</feature>
<gene>
    <name evidence="3" type="ORF">ABS764_11700</name>
</gene>
<evidence type="ECO:0000313" key="3">
    <source>
        <dbReference type="EMBL" id="MFL9831512.1"/>
    </source>
</evidence>
<dbReference type="Proteomes" id="UP001629260">
    <property type="component" value="Unassembled WGS sequence"/>
</dbReference>
<dbReference type="Pfam" id="PF13472">
    <property type="entry name" value="Lipase_GDSL_2"/>
    <property type="match status" value="1"/>
</dbReference>
<dbReference type="PANTHER" id="PTHR30383:SF5">
    <property type="entry name" value="SGNH HYDROLASE-TYPE ESTERASE DOMAIN-CONTAINING PROTEIN"/>
    <property type="match status" value="1"/>
</dbReference>
<dbReference type="GO" id="GO:0016787">
    <property type="term" value="F:hydrolase activity"/>
    <property type="evidence" value="ECO:0007669"/>
    <property type="project" value="UniProtKB-KW"/>
</dbReference>
<dbReference type="EMBL" id="JBELQA010000006">
    <property type="protein sequence ID" value="MFL9831512.1"/>
    <property type="molecule type" value="Genomic_DNA"/>
</dbReference>
<comment type="caution">
    <text evidence="3">The sequence shown here is derived from an EMBL/GenBank/DDBJ whole genome shotgun (WGS) entry which is preliminary data.</text>
</comment>
<reference evidence="3 4" key="1">
    <citation type="submission" date="2024-06" db="EMBL/GenBank/DDBJ databases">
        <authorList>
            <person name="Kaempfer P."/>
            <person name="Viver T."/>
        </authorList>
    </citation>
    <scope>NUCLEOTIDE SEQUENCE [LARGE SCALE GENOMIC DNA]</scope>
    <source>
        <strain evidence="3 4">ST-87</strain>
    </source>
</reference>
<name>A0ABW8XVL1_9FLAO</name>
<keyword evidence="1" id="KW-0732">Signal</keyword>
<dbReference type="Gene3D" id="3.40.50.1110">
    <property type="entry name" value="SGNH hydrolase"/>
    <property type="match status" value="1"/>
</dbReference>
<evidence type="ECO:0000313" key="4">
    <source>
        <dbReference type="Proteomes" id="UP001629260"/>
    </source>
</evidence>
<dbReference type="InterPro" id="IPR036514">
    <property type="entry name" value="SGNH_hydro_sf"/>
</dbReference>
<evidence type="ECO:0000259" key="2">
    <source>
        <dbReference type="Pfam" id="PF13472"/>
    </source>
</evidence>
<dbReference type="SUPFAM" id="SSF52266">
    <property type="entry name" value="SGNH hydrolase"/>
    <property type="match status" value="1"/>
</dbReference>
<protein>
    <submittedName>
        <fullName evidence="3">SGNH/GDSL hydrolase family protein</fullName>
        <ecNumber evidence="3">3.1.-.-</ecNumber>
    </submittedName>
</protein>
<keyword evidence="4" id="KW-1185">Reference proteome</keyword>
<dbReference type="EC" id="3.1.-.-" evidence="3"/>
<sequence>MKKTLTTICILISVSFSLFAQQPTVTAIPKVILTEHEKTLDSQWAGKRVAFLGDSMTDKRRVGTTYVYWEYLNELLGIESFVYGISGNQWNHIYTQAEKLQTEKGTNIDAIILFAGTNDYMHGTPLGEFFTETTKQTNYNGQEVTRKYRTPNLNDSTFCGRINKAMSFLKSNYPQQQIVIMTPIHRGYAKFNEKNVQPDENFANERGLYIDDYVNVLKQAASNWAVPLINLYSTSGLFPMADKQLQYFHNKETDRLHPNASGDYRLAKTIQYQLLALPSGFVRE</sequence>
<feature type="domain" description="SGNH hydrolase-type esterase" evidence="2">
    <location>
        <begin position="51"/>
        <end position="262"/>
    </location>
</feature>
<evidence type="ECO:0000256" key="1">
    <source>
        <dbReference type="SAM" id="SignalP"/>
    </source>
</evidence>
<dbReference type="PANTHER" id="PTHR30383">
    <property type="entry name" value="THIOESTERASE 1/PROTEASE 1/LYSOPHOSPHOLIPASE L1"/>
    <property type="match status" value="1"/>
</dbReference>
<organism evidence="3 4">
    <name type="scientific">Flavobacterium plantiphilum</name>
    <dbReference type="NCBI Taxonomy" id="3163297"/>
    <lineage>
        <taxon>Bacteria</taxon>
        <taxon>Pseudomonadati</taxon>
        <taxon>Bacteroidota</taxon>
        <taxon>Flavobacteriia</taxon>
        <taxon>Flavobacteriales</taxon>
        <taxon>Flavobacteriaceae</taxon>
        <taxon>Flavobacterium</taxon>
    </lineage>
</organism>
<dbReference type="CDD" id="cd00229">
    <property type="entry name" value="SGNH_hydrolase"/>
    <property type="match status" value="1"/>
</dbReference>
<dbReference type="InterPro" id="IPR051532">
    <property type="entry name" value="Ester_Hydrolysis_Enzymes"/>
</dbReference>
<proteinExistence type="predicted"/>